<dbReference type="EMBL" id="JAEAOA010001626">
    <property type="protein sequence ID" value="KAK3611445.1"/>
    <property type="molecule type" value="Genomic_DNA"/>
</dbReference>
<reference evidence="1" key="2">
    <citation type="journal article" date="2021" name="Genome Biol. Evol.">
        <title>Developing a high-quality reference genome for a parasitic bivalve with doubly uniparental inheritance (Bivalvia: Unionida).</title>
        <authorList>
            <person name="Smith C.H."/>
        </authorList>
    </citation>
    <scope>NUCLEOTIDE SEQUENCE</scope>
    <source>
        <strain evidence="1">CHS0354</strain>
        <tissue evidence="1">Mantle</tissue>
    </source>
</reference>
<sequence>MPDPIPAMMYGTQLAEEVVPKCSLPGTDFSQFYKIWKCPRLALEVADFGHCDIMNQQYWKVCTDICARSNETRLDEYYKFIQGAISSFLITTLQGRQDAIMYLFDITKVPVKLIEHQTDWNCTLERKSLIFL</sequence>
<proteinExistence type="predicted"/>
<dbReference type="AlphaFoldDB" id="A0AAE0WFX6"/>
<evidence type="ECO:0000313" key="2">
    <source>
        <dbReference type="Proteomes" id="UP001195483"/>
    </source>
</evidence>
<protein>
    <submittedName>
        <fullName evidence="1">Uncharacterized protein</fullName>
    </submittedName>
</protein>
<name>A0AAE0WFX6_9BIVA</name>
<gene>
    <name evidence="1" type="ORF">CHS0354_027170</name>
</gene>
<evidence type="ECO:0000313" key="1">
    <source>
        <dbReference type="EMBL" id="KAK3611445.1"/>
    </source>
</evidence>
<reference evidence="1" key="3">
    <citation type="submission" date="2023-05" db="EMBL/GenBank/DDBJ databases">
        <authorList>
            <person name="Smith C.H."/>
        </authorList>
    </citation>
    <scope>NUCLEOTIDE SEQUENCE</scope>
    <source>
        <strain evidence="1">CHS0354</strain>
        <tissue evidence="1">Mantle</tissue>
    </source>
</reference>
<dbReference type="Proteomes" id="UP001195483">
    <property type="component" value="Unassembled WGS sequence"/>
</dbReference>
<dbReference type="InterPro" id="IPR017395">
    <property type="entry name" value="Chlorophyllase-like"/>
</dbReference>
<accession>A0AAE0WFX6</accession>
<dbReference type="PANTHER" id="PTHR33428">
    <property type="entry name" value="CHLOROPHYLLASE-2, CHLOROPLASTIC"/>
    <property type="match status" value="1"/>
</dbReference>
<organism evidence="1 2">
    <name type="scientific">Potamilus streckersoni</name>
    <dbReference type="NCBI Taxonomy" id="2493646"/>
    <lineage>
        <taxon>Eukaryota</taxon>
        <taxon>Metazoa</taxon>
        <taxon>Spiralia</taxon>
        <taxon>Lophotrochozoa</taxon>
        <taxon>Mollusca</taxon>
        <taxon>Bivalvia</taxon>
        <taxon>Autobranchia</taxon>
        <taxon>Heteroconchia</taxon>
        <taxon>Palaeoheterodonta</taxon>
        <taxon>Unionida</taxon>
        <taxon>Unionoidea</taxon>
        <taxon>Unionidae</taxon>
        <taxon>Ambleminae</taxon>
        <taxon>Lampsilini</taxon>
        <taxon>Potamilus</taxon>
    </lineage>
</organism>
<comment type="caution">
    <text evidence="1">The sequence shown here is derived from an EMBL/GenBank/DDBJ whole genome shotgun (WGS) entry which is preliminary data.</text>
</comment>
<reference evidence="1" key="1">
    <citation type="journal article" date="2021" name="Genome Biol. Evol.">
        <title>A High-Quality Reference Genome for a Parasitic Bivalve with Doubly Uniparental Inheritance (Bivalvia: Unionida).</title>
        <authorList>
            <person name="Smith C.H."/>
        </authorList>
    </citation>
    <scope>NUCLEOTIDE SEQUENCE</scope>
    <source>
        <strain evidence="1">CHS0354</strain>
    </source>
</reference>
<keyword evidence="2" id="KW-1185">Reference proteome</keyword>
<dbReference type="Pfam" id="PF07224">
    <property type="entry name" value="Chlorophyllase"/>
    <property type="match status" value="1"/>
</dbReference>
<dbReference type="PANTHER" id="PTHR33428:SF14">
    <property type="entry name" value="CARBOXYLESTERASE TYPE B DOMAIN-CONTAINING PROTEIN"/>
    <property type="match status" value="1"/>
</dbReference>